<sequence length="174" mass="19750">MTDDIQSMDYAIGSHANLIWINDYLRYLANPSASKLDILFGWSGPEGNDTQAKQTGPVITSTYIVVLQAVIFHRTHSLADKARLLSACRKISSRYPQYNMIPFDTDSQLIDVILAVPPTTFNKILLVLNIAGLDMSEFEMFINTDPYTAWKDGVRYKLDSKNRQVAKYLFCLFI</sequence>
<keyword evidence="1" id="KW-1185">Reference proteome</keyword>
<dbReference type="AlphaFoldDB" id="A0A0M3IFJ5"/>
<organism evidence="1 2">
    <name type="scientific">Ascaris lumbricoides</name>
    <name type="common">Giant roundworm</name>
    <dbReference type="NCBI Taxonomy" id="6252"/>
    <lineage>
        <taxon>Eukaryota</taxon>
        <taxon>Metazoa</taxon>
        <taxon>Ecdysozoa</taxon>
        <taxon>Nematoda</taxon>
        <taxon>Chromadorea</taxon>
        <taxon>Rhabditida</taxon>
        <taxon>Spirurina</taxon>
        <taxon>Ascaridomorpha</taxon>
        <taxon>Ascaridoidea</taxon>
        <taxon>Ascarididae</taxon>
        <taxon>Ascaris</taxon>
    </lineage>
</organism>
<dbReference type="WBParaSite" id="ALUE_0001698701-mRNA-1">
    <property type="protein sequence ID" value="ALUE_0001698701-mRNA-1"/>
    <property type="gene ID" value="ALUE_0001698701"/>
</dbReference>
<evidence type="ECO:0000313" key="1">
    <source>
        <dbReference type="Proteomes" id="UP000036681"/>
    </source>
</evidence>
<evidence type="ECO:0000313" key="2">
    <source>
        <dbReference type="WBParaSite" id="ALUE_0001698701-mRNA-1"/>
    </source>
</evidence>
<proteinExistence type="predicted"/>
<dbReference type="Proteomes" id="UP000036681">
    <property type="component" value="Unplaced"/>
</dbReference>
<accession>A0A0M3IFJ5</accession>
<protein>
    <submittedName>
        <fullName evidence="2">Glyco_hydro_18 domain-containing protein</fullName>
    </submittedName>
</protein>
<name>A0A0M3IFJ5_ASCLU</name>
<reference evidence="2" key="1">
    <citation type="submission" date="2017-02" db="UniProtKB">
        <authorList>
            <consortium name="WormBaseParasite"/>
        </authorList>
    </citation>
    <scope>IDENTIFICATION</scope>
</reference>